<feature type="compositionally biased region" description="Basic and acidic residues" evidence="3">
    <location>
        <begin position="1020"/>
        <end position="1034"/>
    </location>
</feature>
<feature type="coiled-coil region" evidence="2">
    <location>
        <begin position="820"/>
        <end position="847"/>
    </location>
</feature>
<feature type="region of interest" description="Disordered" evidence="3">
    <location>
        <begin position="280"/>
        <end position="310"/>
    </location>
</feature>
<dbReference type="InterPro" id="IPR046357">
    <property type="entry name" value="PPIase_dom_sf"/>
</dbReference>
<dbReference type="InterPro" id="IPR001179">
    <property type="entry name" value="PPIase_FKBP_dom"/>
</dbReference>
<protein>
    <recommendedName>
        <fullName evidence="1">peptidylprolyl isomerase</fullName>
        <ecNumber evidence="1">5.2.1.8</ecNumber>
    </recommendedName>
</protein>
<feature type="coiled-coil region" evidence="2">
    <location>
        <begin position="627"/>
        <end position="791"/>
    </location>
</feature>
<evidence type="ECO:0000256" key="1">
    <source>
        <dbReference type="PROSITE-ProRule" id="PRU00277"/>
    </source>
</evidence>
<keyword evidence="2" id="KW-0175">Coiled coil</keyword>
<evidence type="ECO:0000256" key="2">
    <source>
        <dbReference type="SAM" id="Coils"/>
    </source>
</evidence>
<dbReference type="InterPro" id="IPR056598">
    <property type="entry name" value="FKBP-15_dom"/>
</dbReference>
<name>A0AAV4T6X5_9ARAC</name>
<keyword evidence="1" id="KW-0697">Rotamase</keyword>
<reference evidence="5 6" key="1">
    <citation type="submission" date="2021-06" db="EMBL/GenBank/DDBJ databases">
        <title>Caerostris darwini draft genome.</title>
        <authorList>
            <person name="Kono N."/>
            <person name="Arakawa K."/>
        </authorList>
    </citation>
    <scope>NUCLEOTIDE SEQUENCE [LARGE SCALE GENOMIC DNA]</scope>
</reference>
<dbReference type="PANTHER" id="PTHR44927:SF1">
    <property type="entry name" value="FK506-BINDING PROTEIN 15"/>
    <property type="match status" value="1"/>
</dbReference>
<feature type="region of interest" description="Disordered" evidence="3">
    <location>
        <begin position="351"/>
        <end position="408"/>
    </location>
</feature>
<organism evidence="5 6">
    <name type="scientific">Caerostris darwini</name>
    <dbReference type="NCBI Taxonomy" id="1538125"/>
    <lineage>
        <taxon>Eukaryota</taxon>
        <taxon>Metazoa</taxon>
        <taxon>Ecdysozoa</taxon>
        <taxon>Arthropoda</taxon>
        <taxon>Chelicerata</taxon>
        <taxon>Arachnida</taxon>
        <taxon>Araneae</taxon>
        <taxon>Araneomorphae</taxon>
        <taxon>Entelegynae</taxon>
        <taxon>Araneoidea</taxon>
        <taxon>Araneidae</taxon>
        <taxon>Caerostris</taxon>
    </lineage>
</organism>
<dbReference type="SUPFAM" id="SSF54534">
    <property type="entry name" value="FKBP-like"/>
    <property type="match status" value="1"/>
</dbReference>
<dbReference type="Pfam" id="PF00254">
    <property type="entry name" value="FKBP_C"/>
    <property type="match status" value="1"/>
</dbReference>
<gene>
    <name evidence="5" type="primary">Fkbp15</name>
    <name evidence="5" type="ORF">CDAR_510883</name>
</gene>
<feature type="compositionally biased region" description="Acidic residues" evidence="3">
    <location>
        <begin position="358"/>
        <end position="367"/>
    </location>
</feature>
<keyword evidence="6" id="KW-1185">Reference proteome</keyword>
<dbReference type="Pfam" id="PF23649">
    <property type="entry name" value="FKBP15"/>
    <property type="match status" value="1"/>
</dbReference>
<feature type="region of interest" description="Disordered" evidence="3">
    <location>
        <begin position="907"/>
        <end position="1085"/>
    </location>
</feature>
<dbReference type="AlphaFoldDB" id="A0AAV4T6X5"/>
<feature type="compositionally biased region" description="Basic and acidic residues" evidence="3">
    <location>
        <begin position="971"/>
        <end position="1009"/>
    </location>
</feature>
<feature type="compositionally biased region" description="Acidic residues" evidence="3">
    <location>
        <begin position="1071"/>
        <end position="1085"/>
    </location>
</feature>
<evidence type="ECO:0000313" key="6">
    <source>
        <dbReference type="Proteomes" id="UP001054837"/>
    </source>
</evidence>
<evidence type="ECO:0000256" key="3">
    <source>
        <dbReference type="SAM" id="MobiDB-lite"/>
    </source>
</evidence>
<proteinExistence type="predicted"/>
<accession>A0AAV4T6X5</accession>
<evidence type="ECO:0000313" key="5">
    <source>
        <dbReference type="EMBL" id="GIY42343.1"/>
    </source>
</evidence>
<dbReference type="PROSITE" id="PS50059">
    <property type="entry name" value="FKBP_PPIASE"/>
    <property type="match status" value="1"/>
</dbReference>
<dbReference type="GO" id="GO:0003755">
    <property type="term" value="F:peptidyl-prolyl cis-trans isomerase activity"/>
    <property type="evidence" value="ECO:0007669"/>
    <property type="project" value="UniProtKB-KW"/>
</dbReference>
<dbReference type="EMBL" id="BPLQ01009186">
    <property type="protein sequence ID" value="GIY42343.1"/>
    <property type="molecule type" value="Genomic_DNA"/>
</dbReference>
<feature type="coiled-coil region" evidence="2">
    <location>
        <begin position="535"/>
        <end position="569"/>
    </location>
</feature>
<dbReference type="Proteomes" id="UP001054837">
    <property type="component" value="Unassembled WGS sequence"/>
</dbReference>
<sequence>MDIGDEDGDFTLSTAARSRLSSLFQGDNTSGDVNQALTFTAPKQPRKNETPQNNAGTFKLLHAAAVHTYKLKDGNYANQGKLGCAILGLHENASYKLLLYKGKQVQVTSCSIVPNFRFCVQPNNYANFFDEKNENWSINFDSETALIEFSKQIALAKANSEGKNLSTLVMQDLVMGEGPSLDTGDLAEIRYNSWILSNYSFGQILENNMKSESAFRLRLGKSKFIKGLSDGLIGAQKGSMRLLIIPPNLVAEGASPSVPSNSTVIFEVIVVKVKVSRESSHSPSPIKVPETATEKKPELLPRPSISQEDNIRVRGASISEQLTQSPKKDKAQLISRMAKMGTATLPFQGAVAAHVSSESEDEEEIQQEEPPVQSSNSRTASPKLSARRNSARSRTNSASSVTAQQVQMPVAQPQPMHEGLAMQVTQQSSQMAVSSQVTLPATPAFMTPNSTLSFSAYPSTFPAQFPMHSLPGMMPTSIADTHLPMLVTETRNQNTEVRLSLSKITDKVDTVIQKVDDLRLQGRMPSISSAPFMDSAMLVQNIERIVQENKQLKEDVEVKNAKIQTLNEKICDLFQRNQRFFEESNNMLEQRNDSMQTVSAQSQAKVLSLENEKAKLTSDLFDATSKLSSMETELNKYRILESQLKQKLSEYEKRAEIQCDTSTEKEVLLNSLQQKTENAENQNAILTQKIISLEEQCKQLIDSKSILEKFAKDSESKIENIKSNIEKELKEKYEKERNVYQEKLNQLSEKSDFSSEIESLRKEKEQFSEENEKLLSKTQEMEKKIKAFEAKEGLYKEKLHDLQTELENSLSWKKKYEVFYEKTKALKERLESQILEQITEIKQLRAAGSGSASSDFSGELKKAMNALYKILQGKFDANSSYEGTKVLELALQSIRVLTFQMLEIRSRASSNSSEDAESVKLASAASSKEKPNTVETKVDNLESSNESSPPIQENGLSETNSEIEVASETVETSKDSDNKLTDGHNNGNEKLETKLEESPAKNECDKNDVDANADSTKLTDIPKEETKIVEETKVNRTSPDNNHLPSSNQFAELLSDTGENKIWKPQPPPLFDDDDEEDDDDDWLK</sequence>
<feature type="compositionally biased region" description="Basic and acidic residues" evidence="3">
    <location>
        <begin position="927"/>
        <end position="940"/>
    </location>
</feature>
<comment type="catalytic activity">
    <reaction evidence="1">
        <text>[protein]-peptidylproline (omega=180) = [protein]-peptidylproline (omega=0)</text>
        <dbReference type="Rhea" id="RHEA:16237"/>
        <dbReference type="Rhea" id="RHEA-COMP:10747"/>
        <dbReference type="Rhea" id="RHEA-COMP:10748"/>
        <dbReference type="ChEBI" id="CHEBI:83833"/>
        <dbReference type="ChEBI" id="CHEBI:83834"/>
        <dbReference type="EC" id="5.2.1.8"/>
    </reaction>
</comment>
<feature type="domain" description="PPIase FKBP-type" evidence="4">
    <location>
        <begin position="184"/>
        <end position="274"/>
    </location>
</feature>
<dbReference type="EC" id="5.2.1.8" evidence="1"/>
<comment type="caution">
    <text evidence="5">The sequence shown here is derived from an EMBL/GenBank/DDBJ whole genome shotgun (WGS) entry which is preliminary data.</text>
</comment>
<feature type="compositionally biased region" description="Polar residues" evidence="3">
    <location>
        <begin position="1035"/>
        <end position="1050"/>
    </location>
</feature>
<keyword evidence="1" id="KW-0413">Isomerase</keyword>
<feature type="compositionally biased region" description="Polar residues" evidence="3">
    <location>
        <begin position="941"/>
        <end position="962"/>
    </location>
</feature>
<evidence type="ECO:0000259" key="4">
    <source>
        <dbReference type="PROSITE" id="PS50059"/>
    </source>
</evidence>
<dbReference type="Gene3D" id="3.10.50.40">
    <property type="match status" value="1"/>
</dbReference>
<dbReference type="PANTHER" id="PTHR44927">
    <property type="entry name" value="FK506-BINDING PROTEIN 15"/>
    <property type="match status" value="1"/>
</dbReference>
<feature type="compositionally biased region" description="Low complexity" evidence="3">
    <location>
        <begin position="392"/>
        <end position="408"/>
    </location>
</feature>